<protein>
    <recommendedName>
        <fullName evidence="4">Exo-alpha-sialidase</fullName>
    </recommendedName>
</protein>
<sequence length="377" mass="41060">GDAGTKDAGPEDAGPTDAGPTDAGPIDPECLEPGWTTRLLDEGADNAEMVFLFDAKGVGHFAYVKASRLYVGSTNPGDAPRRIGDALSYQPLRMVRDSLGASHVLFTQNDWVYYTHDRSGTWELYPLLQGIPAGLAFDAWGGLHVLMQQTLPQQGTIYVYGLRPGTAGWRTFPLPELGRAGELEHLAVDASDHLHILFLRRGSFWSTPVYATNATGAWTVEPLDWQVPSEAGRPRFHFQLDARGRPHVLGSDAAGTWWWVKDGGEWQRQFMGAFQSYSPALHMGDDGPSHALLQDQEFRRFSRMSVRALTPGMDGGSATPWVPLESSDGGVAIPVGAALHVADHGVVRVGSPYITYTPTDGGPDKVTRGLRYSRYCP</sequence>
<dbReference type="AlphaFoldDB" id="A0A3A8MWU5"/>
<dbReference type="EMBL" id="RAWG01000285">
    <property type="protein sequence ID" value="RKH36737.1"/>
    <property type="molecule type" value="Genomic_DNA"/>
</dbReference>
<evidence type="ECO:0008006" key="4">
    <source>
        <dbReference type="Google" id="ProtNLM"/>
    </source>
</evidence>
<reference evidence="3" key="1">
    <citation type="submission" date="2018-09" db="EMBL/GenBank/DDBJ databases">
        <authorList>
            <person name="Livingstone P.G."/>
            <person name="Whitworth D.E."/>
        </authorList>
    </citation>
    <scope>NUCLEOTIDE SEQUENCE [LARGE SCALE GENOMIC DNA]</scope>
    <source>
        <strain evidence="3">CA040B</strain>
    </source>
</reference>
<organism evidence="2 3">
    <name type="scientific">Corallococcus sicarius</name>
    <dbReference type="NCBI Taxonomy" id="2316726"/>
    <lineage>
        <taxon>Bacteria</taxon>
        <taxon>Pseudomonadati</taxon>
        <taxon>Myxococcota</taxon>
        <taxon>Myxococcia</taxon>
        <taxon>Myxococcales</taxon>
        <taxon>Cystobacterineae</taxon>
        <taxon>Myxococcaceae</taxon>
        <taxon>Corallococcus</taxon>
    </lineage>
</organism>
<evidence type="ECO:0000256" key="1">
    <source>
        <dbReference type="SAM" id="MobiDB-lite"/>
    </source>
</evidence>
<name>A0A3A8MWU5_9BACT</name>
<proteinExistence type="predicted"/>
<gene>
    <name evidence="2" type="ORF">D7X12_32170</name>
</gene>
<feature type="region of interest" description="Disordered" evidence="1">
    <location>
        <begin position="1"/>
        <end position="28"/>
    </location>
</feature>
<feature type="non-terminal residue" evidence="2">
    <location>
        <position position="1"/>
    </location>
</feature>
<dbReference type="RefSeq" id="WP_208719420.1">
    <property type="nucleotide sequence ID" value="NZ_RAWG01000285.1"/>
</dbReference>
<evidence type="ECO:0000313" key="3">
    <source>
        <dbReference type="Proteomes" id="UP000273405"/>
    </source>
</evidence>
<evidence type="ECO:0000313" key="2">
    <source>
        <dbReference type="EMBL" id="RKH36737.1"/>
    </source>
</evidence>
<accession>A0A3A8MWU5</accession>
<comment type="caution">
    <text evidence="2">The sequence shown here is derived from an EMBL/GenBank/DDBJ whole genome shotgun (WGS) entry which is preliminary data.</text>
</comment>
<keyword evidence="3" id="KW-1185">Reference proteome</keyword>
<dbReference type="Proteomes" id="UP000273405">
    <property type="component" value="Unassembled WGS sequence"/>
</dbReference>